<dbReference type="GO" id="GO:0008757">
    <property type="term" value="F:S-adenosylmethionine-dependent methyltransferase activity"/>
    <property type="evidence" value="ECO:0007669"/>
    <property type="project" value="UniProtKB-ARBA"/>
</dbReference>
<keyword evidence="7" id="KW-0539">Nucleus</keyword>
<dbReference type="GeneID" id="113789601"/>
<dbReference type="PROSITE" id="PS50280">
    <property type="entry name" value="SET"/>
    <property type="match status" value="1"/>
</dbReference>
<dbReference type="PANTHER" id="PTHR22884">
    <property type="entry name" value="SET DOMAIN PROTEINS"/>
    <property type="match status" value="1"/>
</dbReference>
<dbReference type="Proteomes" id="UP000515146">
    <property type="component" value="Unplaced"/>
</dbReference>
<dbReference type="InterPro" id="IPR050777">
    <property type="entry name" value="SET2_Histone-Lys_MeTrsfase"/>
</dbReference>
<dbReference type="RefSeq" id="XP_027194959.1">
    <property type="nucleotide sequence ID" value="XM_027339158.1"/>
</dbReference>
<comment type="subcellular location">
    <subcellularLocation>
        <location evidence="2">Chromosome</location>
    </subcellularLocation>
    <subcellularLocation>
        <location evidence="1">Nucleus</location>
    </subcellularLocation>
</comment>
<evidence type="ECO:0000313" key="8">
    <source>
        <dbReference type="Proteomes" id="UP000515146"/>
    </source>
</evidence>
<evidence type="ECO:0000313" key="9">
    <source>
        <dbReference type="RefSeq" id="XP_027194959.1"/>
    </source>
</evidence>
<keyword evidence="8" id="KW-1185">Reference proteome</keyword>
<dbReference type="InterPro" id="IPR001214">
    <property type="entry name" value="SET_dom"/>
</dbReference>
<evidence type="ECO:0000256" key="6">
    <source>
        <dbReference type="ARBA" id="ARBA00022691"/>
    </source>
</evidence>
<dbReference type="AlphaFoldDB" id="A0A6P6XSS0"/>
<dbReference type="InterPro" id="IPR046341">
    <property type="entry name" value="SET_dom_sf"/>
</dbReference>
<name>A0A6P6XSS0_DERPT</name>
<reference evidence="9" key="1">
    <citation type="submission" date="2025-08" db="UniProtKB">
        <authorList>
            <consortium name="RefSeq"/>
        </authorList>
    </citation>
    <scope>IDENTIFICATION</scope>
    <source>
        <strain evidence="9">Airmid</strain>
    </source>
</reference>
<dbReference type="Pfam" id="PF00856">
    <property type="entry name" value="SET"/>
    <property type="match status" value="1"/>
</dbReference>
<keyword evidence="4" id="KW-0489">Methyltransferase</keyword>
<dbReference type="GO" id="GO:0008170">
    <property type="term" value="F:N-methyltransferase activity"/>
    <property type="evidence" value="ECO:0007669"/>
    <property type="project" value="UniProtKB-ARBA"/>
</dbReference>
<protein>
    <submittedName>
        <fullName evidence="9">Histone-lysine N-methyltransferase, H3 lysine-36 specific-like</fullName>
    </submittedName>
</protein>
<dbReference type="SUPFAM" id="SSF82199">
    <property type="entry name" value="SET domain"/>
    <property type="match status" value="1"/>
</dbReference>
<dbReference type="GO" id="GO:0032259">
    <property type="term" value="P:methylation"/>
    <property type="evidence" value="ECO:0007669"/>
    <property type="project" value="UniProtKB-KW"/>
</dbReference>
<proteinExistence type="predicted"/>
<dbReference type="SMART" id="SM00317">
    <property type="entry name" value="SET"/>
    <property type="match status" value="1"/>
</dbReference>
<keyword evidence="5" id="KW-0808">Transferase</keyword>
<dbReference type="OrthoDB" id="6503197at2759"/>
<dbReference type="GO" id="GO:0008276">
    <property type="term" value="F:protein methyltransferase activity"/>
    <property type="evidence" value="ECO:0007669"/>
    <property type="project" value="UniProtKB-ARBA"/>
</dbReference>
<sequence>MNQLSVSRRYKILTTRISMNSQRQFLLKRGNCKAQWLTVEEIESRYQNLNNLNEFREKFRKGFSIIPDNDQIDPFENLIQVQSNCYKFFDVNECIPTASICNCKNNNSSDCLNEGCENFSRGVECTPLCLMGDDCSNRHLQIINNEKDLDVFRTKQYNWGVITDIDFHKDDFIAEYKGIVQSCYDRTISQIYSMDLGRTSVIDASRWCNATRFLNHCCIPNAQSNLRAVDGLWRLAFFALRKIEANEEITIDYGKSYSQNAEICYCQAPNCAGIIGGKKEFEFNPNKWNEPSNEQTQFLKRFFAEKLWETIPI</sequence>
<keyword evidence="6" id="KW-0949">S-adenosyl-L-methionine</keyword>
<dbReference type="InterPro" id="IPR003616">
    <property type="entry name" value="Post-SET_dom"/>
</dbReference>
<evidence type="ECO:0000256" key="5">
    <source>
        <dbReference type="ARBA" id="ARBA00022679"/>
    </source>
</evidence>
<dbReference type="GO" id="GO:0005634">
    <property type="term" value="C:nucleus"/>
    <property type="evidence" value="ECO:0007669"/>
    <property type="project" value="UniProtKB-SubCell"/>
</dbReference>
<gene>
    <name evidence="9" type="primary">LOC113789601</name>
</gene>
<evidence type="ECO:0000256" key="2">
    <source>
        <dbReference type="ARBA" id="ARBA00004286"/>
    </source>
</evidence>
<dbReference type="Gene3D" id="2.170.270.10">
    <property type="entry name" value="SET domain"/>
    <property type="match status" value="1"/>
</dbReference>
<keyword evidence="3" id="KW-0158">Chromosome</keyword>
<organism evidence="8 9">
    <name type="scientific">Dermatophagoides pteronyssinus</name>
    <name type="common">European house dust mite</name>
    <dbReference type="NCBI Taxonomy" id="6956"/>
    <lineage>
        <taxon>Eukaryota</taxon>
        <taxon>Metazoa</taxon>
        <taxon>Ecdysozoa</taxon>
        <taxon>Arthropoda</taxon>
        <taxon>Chelicerata</taxon>
        <taxon>Arachnida</taxon>
        <taxon>Acari</taxon>
        <taxon>Acariformes</taxon>
        <taxon>Sarcoptiformes</taxon>
        <taxon>Astigmata</taxon>
        <taxon>Psoroptidia</taxon>
        <taxon>Analgoidea</taxon>
        <taxon>Pyroglyphidae</taxon>
        <taxon>Dermatophagoidinae</taxon>
        <taxon>Dermatophagoides</taxon>
    </lineage>
</organism>
<evidence type="ECO:0000256" key="1">
    <source>
        <dbReference type="ARBA" id="ARBA00004123"/>
    </source>
</evidence>
<evidence type="ECO:0000256" key="3">
    <source>
        <dbReference type="ARBA" id="ARBA00022454"/>
    </source>
</evidence>
<dbReference type="InParanoid" id="A0A6P6XSS0"/>
<evidence type="ECO:0000256" key="7">
    <source>
        <dbReference type="ARBA" id="ARBA00023242"/>
    </source>
</evidence>
<dbReference type="PROSITE" id="PS50868">
    <property type="entry name" value="POST_SET"/>
    <property type="match status" value="1"/>
</dbReference>
<accession>A0A6P6XSS0</accession>
<dbReference type="KEGG" id="dpte:113789601"/>
<dbReference type="GO" id="GO:0005694">
    <property type="term" value="C:chromosome"/>
    <property type="evidence" value="ECO:0007669"/>
    <property type="project" value="UniProtKB-SubCell"/>
</dbReference>
<evidence type="ECO:0000256" key="4">
    <source>
        <dbReference type="ARBA" id="ARBA00022603"/>
    </source>
</evidence>